<dbReference type="InterPro" id="IPR008927">
    <property type="entry name" value="6-PGluconate_DH-like_C_sf"/>
</dbReference>
<dbReference type="SUPFAM" id="SSF48179">
    <property type="entry name" value="6-phosphogluconate dehydrogenase C-terminal domain-like"/>
    <property type="match status" value="1"/>
</dbReference>
<evidence type="ECO:0000256" key="5">
    <source>
        <dbReference type="SAM" id="MobiDB-lite"/>
    </source>
</evidence>
<evidence type="ECO:0000313" key="9">
    <source>
        <dbReference type="EMBL" id="KAL1529432.1"/>
    </source>
</evidence>
<dbReference type="AlphaFoldDB" id="A0AB34K7S3"/>
<comment type="caution">
    <text evidence="9">The sequence shown here is derived from an EMBL/GenBank/DDBJ whole genome shotgun (WGS) entry which is preliminary data.</text>
</comment>
<name>A0AB34K7S3_PRYPA</name>
<keyword evidence="6" id="KW-0732">Signal</keyword>
<dbReference type="PIRSF" id="PIRSF000103">
    <property type="entry name" value="HIBADH"/>
    <property type="match status" value="1"/>
</dbReference>
<feature type="compositionally biased region" description="Low complexity" evidence="5">
    <location>
        <begin position="21"/>
        <end position="32"/>
    </location>
</feature>
<dbReference type="SUPFAM" id="SSF51735">
    <property type="entry name" value="NAD(P)-binding Rossmann-fold domains"/>
    <property type="match status" value="1"/>
</dbReference>
<sequence length="346" mass="36342">MGPLALLAVLPALTAAYRPGARPLGAPRSPASPRRPPPLLMSPPPVGFIGLGIMGQGMARRLLSANIPLVVWTRNETLAARFQSEAAVPAAVEVASSPMAVVQACSRTYLMLPTPEACHELYHTELGVLAGVAEGKAIIDCATLRVEDMEALSEAVHRRGGLFVEAPVSGSKGPAATGQLIFMVAGDEAVYHAARPEWEAMGKTAIYCGEVGKATQLKLVVNMIMSTQLAALAEGLALGRKLGLDGSQLQSVLEQGAIASPMLKLKGPLMAEANYSPNFPLKYALKDLVFALEEARAATGLDEDDPELLPVSSAATSLYTEANENGLGDLDFAAVYETLIGHTFTE</sequence>
<evidence type="ECO:0000256" key="4">
    <source>
        <dbReference type="PIRSR" id="PIRSR000103-1"/>
    </source>
</evidence>
<evidence type="ECO:0000259" key="8">
    <source>
        <dbReference type="Pfam" id="PF14833"/>
    </source>
</evidence>
<proteinExistence type="inferred from homology"/>
<keyword evidence="10" id="KW-1185">Reference proteome</keyword>
<protein>
    <recommendedName>
        <fullName evidence="11">3-hydroxyisobutyrate dehydrogenase</fullName>
    </recommendedName>
</protein>
<dbReference type="Gene3D" id="3.40.50.720">
    <property type="entry name" value="NAD(P)-binding Rossmann-like Domain"/>
    <property type="match status" value="1"/>
</dbReference>
<keyword evidence="3" id="KW-0520">NAD</keyword>
<evidence type="ECO:0000256" key="2">
    <source>
        <dbReference type="ARBA" id="ARBA00023002"/>
    </source>
</evidence>
<dbReference type="GO" id="GO:0016491">
    <property type="term" value="F:oxidoreductase activity"/>
    <property type="evidence" value="ECO:0007669"/>
    <property type="project" value="UniProtKB-KW"/>
</dbReference>
<feature type="signal peptide" evidence="6">
    <location>
        <begin position="1"/>
        <end position="16"/>
    </location>
</feature>
<dbReference type="PANTHER" id="PTHR43580">
    <property type="entry name" value="OXIDOREDUCTASE GLYR1-RELATED"/>
    <property type="match status" value="1"/>
</dbReference>
<evidence type="ECO:0000256" key="1">
    <source>
        <dbReference type="ARBA" id="ARBA00007598"/>
    </source>
</evidence>
<dbReference type="EMBL" id="JBGBPQ010000001">
    <property type="protein sequence ID" value="KAL1529432.1"/>
    <property type="molecule type" value="Genomic_DNA"/>
</dbReference>
<dbReference type="Pfam" id="PF14833">
    <property type="entry name" value="NAD_binding_11"/>
    <property type="match status" value="1"/>
</dbReference>
<feature type="chain" id="PRO_5044341625" description="3-hydroxyisobutyrate dehydrogenase" evidence="6">
    <location>
        <begin position="17"/>
        <end position="346"/>
    </location>
</feature>
<dbReference type="InterPro" id="IPR013328">
    <property type="entry name" value="6PGD_dom2"/>
</dbReference>
<dbReference type="Pfam" id="PF03446">
    <property type="entry name" value="NAD_binding_2"/>
    <property type="match status" value="1"/>
</dbReference>
<feature type="region of interest" description="Disordered" evidence="5">
    <location>
        <begin position="21"/>
        <end position="40"/>
    </location>
</feature>
<evidence type="ECO:0000259" key="7">
    <source>
        <dbReference type="Pfam" id="PF03446"/>
    </source>
</evidence>
<evidence type="ECO:0000313" key="10">
    <source>
        <dbReference type="Proteomes" id="UP001515480"/>
    </source>
</evidence>
<dbReference type="InterPro" id="IPR036291">
    <property type="entry name" value="NAD(P)-bd_dom_sf"/>
</dbReference>
<evidence type="ECO:0008006" key="11">
    <source>
        <dbReference type="Google" id="ProtNLM"/>
    </source>
</evidence>
<dbReference type="InterPro" id="IPR015815">
    <property type="entry name" value="HIBADH-related"/>
</dbReference>
<dbReference type="PROSITE" id="PS00895">
    <property type="entry name" value="3_HYDROXYISOBUT_DH"/>
    <property type="match status" value="1"/>
</dbReference>
<reference evidence="9 10" key="1">
    <citation type="journal article" date="2024" name="Science">
        <title>Giant polyketide synthase enzymes in the biosynthesis of giant marine polyether toxins.</title>
        <authorList>
            <person name="Fallon T.R."/>
            <person name="Shende V.V."/>
            <person name="Wierzbicki I.H."/>
            <person name="Pendleton A.L."/>
            <person name="Watervoot N.F."/>
            <person name="Auber R.P."/>
            <person name="Gonzalez D.J."/>
            <person name="Wisecaver J.H."/>
            <person name="Moore B.S."/>
        </authorList>
    </citation>
    <scope>NUCLEOTIDE SEQUENCE [LARGE SCALE GENOMIC DNA]</scope>
    <source>
        <strain evidence="9 10">12B1</strain>
    </source>
</reference>
<dbReference type="InterPro" id="IPR051265">
    <property type="entry name" value="HIBADH-related_NP60_sf"/>
</dbReference>
<dbReference type="Proteomes" id="UP001515480">
    <property type="component" value="Unassembled WGS sequence"/>
</dbReference>
<evidence type="ECO:0000256" key="6">
    <source>
        <dbReference type="SAM" id="SignalP"/>
    </source>
</evidence>
<feature type="domain" description="6-phosphogluconate dehydrogenase NADP-binding" evidence="7">
    <location>
        <begin position="46"/>
        <end position="209"/>
    </location>
</feature>
<dbReference type="Gene3D" id="1.10.1040.10">
    <property type="entry name" value="N-(1-d-carboxylethyl)-l-norvaline Dehydrogenase, domain 2"/>
    <property type="match status" value="1"/>
</dbReference>
<dbReference type="GO" id="GO:0051287">
    <property type="term" value="F:NAD binding"/>
    <property type="evidence" value="ECO:0007669"/>
    <property type="project" value="InterPro"/>
</dbReference>
<dbReference type="PANTHER" id="PTHR43580:SF2">
    <property type="entry name" value="CYTOKINE-LIKE NUCLEAR FACTOR N-PAC"/>
    <property type="match status" value="1"/>
</dbReference>
<accession>A0AB34K7S3</accession>
<organism evidence="9 10">
    <name type="scientific">Prymnesium parvum</name>
    <name type="common">Toxic golden alga</name>
    <dbReference type="NCBI Taxonomy" id="97485"/>
    <lineage>
        <taxon>Eukaryota</taxon>
        <taxon>Haptista</taxon>
        <taxon>Haptophyta</taxon>
        <taxon>Prymnesiophyceae</taxon>
        <taxon>Prymnesiales</taxon>
        <taxon>Prymnesiaceae</taxon>
        <taxon>Prymnesium</taxon>
    </lineage>
</organism>
<keyword evidence="2" id="KW-0560">Oxidoreductase</keyword>
<feature type="domain" description="3-hydroxyisobutyrate dehydrogenase-like NAD-binding" evidence="8">
    <location>
        <begin position="212"/>
        <end position="338"/>
    </location>
</feature>
<dbReference type="InterPro" id="IPR002204">
    <property type="entry name" value="3-OH-isobutyrate_DH-rel_CS"/>
</dbReference>
<dbReference type="InterPro" id="IPR029154">
    <property type="entry name" value="HIBADH-like_NADP-bd"/>
</dbReference>
<feature type="active site" evidence="4">
    <location>
        <position position="218"/>
    </location>
</feature>
<dbReference type="InterPro" id="IPR006115">
    <property type="entry name" value="6PGDH_NADP-bd"/>
</dbReference>
<comment type="similarity">
    <text evidence="1">Belongs to the HIBADH-related family. NP60 subfamily.</text>
</comment>
<dbReference type="GO" id="GO:0050661">
    <property type="term" value="F:NADP binding"/>
    <property type="evidence" value="ECO:0007669"/>
    <property type="project" value="InterPro"/>
</dbReference>
<gene>
    <name evidence="9" type="ORF">AB1Y20_000380</name>
</gene>
<evidence type="ECO:0000256" key="3">
    <source>
        <dbReference type="ARBA" id="ARBA00023027"/>
    </source>
</evidence>